<evidence type="ECO:0000256" key="5">
    <source>
        <dbReference type="ARBA" id="ARBA00022448"/>
    </source>
</evidence>
<organism evidence="13 14">
    <name type="scientific">Ancylobacter novellus</name>
    <name type="common">Thiobacillus novellus</name>
    <dbReference type="NCBI Taxonomy" id="921"/>
    <lineage>
        <taxon>Bacteria</taxon>
        <taxon>Pseudomonadati</taxon>
        <taxon>Pseudomonadota</taxon>
        <taxon>Alphaproteobacteria</taxon>
        <taxon>Hyphomicrobiales</taxon>
        <taxon>Xanthobacteraceae</taxon>
        <taxon>Ancylobacter</taxon>
    </lineage>
</organism>
<dbReference type="GO" id="GO:0005886">
    <property type="term" value="C:plasma membrane"/>
    <property type="evidence" value="ECO:0007669"/>
    <property type="project" value="UniProtKB-SubCell"/>
</dbReference>
<keyword evidence="5 12" id="KW-0813">Transport</keyword>
<dbReference type="AlphaFoldDB" id="A0A2W5THK5"/>
<dbReference type="GO" id="GO:0017004">
    <property type="term" value="P:cytochrome complex assembly"/>
    <property type="evidence" value="ECO:0007669"/>
    <property type="project" value="UniProtKB-KW"/>
</dbReference>
<keyword evidence="8 12" id="KW-0812">Transmembrane</keyword>
<dbReference type="EMBL" id="QFQD01000002">
    <property type="protein sequence ID" value="PZQ85670.1"/>
    <property type="molecule type" value="Genomic_DNA"/>
</dbReference>
<evidence type="ECO:0000256" key="8">
    <source>
        <dbReference type="ARBA" id="ARBA00022692"/>
    </source>
</evidence>
<dbReference type="Proteomes" id="UP000248887">
    <property type="component" value="Unassembled WGS sequence"/>
</dbReference>
<sequence length="56" mass="6127">MLGEHAPFILACYGVSAVVLGALALWILADGRAVRRRLDEMESRGVRRRSAGRESS</sequence>
<dbReference type="Pfam" id="PF04995">
    <property type="entry name" value="CcmD"/>
    <property type="match status" value="1"/>
</dbReference>
<accession>A0A2W5THK5</accession>
<evidence type="ECO:0000256" key="7">
    <source>
        <dbReference type="ARBA" id="ARBA00022519"/>
    </source>
</evidence>
<feature type="transmembrane region" description="Helical" evidence="12">
    <location>
        <begin position="6"/>
        <end position="28"/>
    </location>
</feature>
<keyword evidence="9 12" id="KW-0201">Cytochrome c-type biogenesis</keyword>
<evidence type="ECO:0000256" key="3">
    <source>
        <dbReference type="ARBA" id="ARBA00008741"/>
    </source>
</evidence>
<evidence type="ECO:0000256" key="1">
    <source>
        <dbReference type="ARBA" id="ARBA00002442"/>
    </source>
</evidence>
<keyword evidence="10 12" id="KW-1133">Transmembrane helix</keyword>
<dbReference type="NCBIfam" id="TIGR03141">
    <property type="entry name" value="cytochro_ccmD"/>
    <property type="match status" value="1"/>
</dbReference>
<evidence type="ECO:0000256" key="10">
    <source>
        <dbReference type="ARBA" id="ARBA00022989"/>
    </source>
</evidence>
<dbReference type="GO" id="GO:0015886">
    <property type="term" value="P:heme transport"/>
    <property type="evidence" value="ECO:0007669"/>
    <property type="project" value="InterPro"/>
</dbReference>
<evidence type="ECO:0000256" key="4">
    <source>
        <dbReference type="ARBA" id="ARBA00016461"/>
    </source>
</evidence>
<evidence type="ECO:0000313" key="13">
    <source>
        <dbReference type="EMBL" id="PZQ85670.1"/>
    </source>
</evidence>
<name>A0A2W5THK5_ANCNO</name>
<protein>
    <recommendedName>
        <fullName evidence="4 12">Heme exporter protein D</fullName>
    </recommendedName>
</protein>
<gene>
    <name evidence="13" type="primary">ccmD</name>
    <name evidence="13" type="ORF">DI549_00935</name>
</gene>
<keyword evidence="11 12" id="KW-0472">Membrane</keyword>
<comment type="caution">
    <text evidence="13">The sequence shown here is derived from an EMBL/GenBank/DDBJ whole genome shotgun (WGS) entry which is preliminary data.</text>
</comment>
<evidence type="ECO:0000313" key="14">
    <source>
        <dbReference type="Proteomes" id="UP000248887"/>
    </source>
</evidence>
<comment type="subcellular location">
    <subcellularLocation>
        <location evidence="2 12">Cell inner membrane</location>
        <topology evidence="2 12">Single-pass membrane protein</topology>
    </subcellularLocation>
</comment>
<evidence type="ECO:0000256" key="12">
    <source>
        <dbReference type="RuleBase" id="RU363101"/>
    </source>
</evidence>
<evidence type="ECO:0000256" key="6">
    <source>
        <dbReference type="ARBA" id="ARBA00022475"/>
    </source>
</evidence>
<evidence type="ECO:0000256" key="2">
    <source>
        <dbReference type="ARBA" id="ARBA00004377"/>
    </source>
</evidence>
<keyword evidence="6 12" id="KW-1003">Cell membrane</keyword>
<reference evidence="13 14" key="1">
    <citation type="submission" date="2017-08" db="EMBL/GenBank/DDBJ databases">
        <title>Infants hospitalized years apart are colonized by the same room-sourced microbial strains.</title>
        <authorList>
            <person name="Brooks B."/>
            <person name="Olm M.R."/>
            <person name="Firek B.A."/>
            <person name="Baker R."/>
            <person name="Thomas B.C."/>
            <person name="Morowitz M.J."/>
            <person name="Banfield J.F."/>
        </authorList>
    </citation>
    <scope>NUCLEOTIDE SEQUENCE [LARGE SCALE GENOMIC DNA]</scope>
    <source>
        <strain evidence="13">S2_005_001_R2_27</strain>
    </source>
</reference>
<evidence type="ECO:0000256" key="11">
    <source>
        <dbReference type="ARBA" id="ARBA00023136"/>
    </source>
</evidence>
<keyword evidence="7 12" id="KW-0997">Cell inner membrane</keyword>
<comment type="similarity">
    <text evidence="3 12">Belongs to the CcmD/CycX/HelD family.</text>
</comment>
<evidence type="ECO:0000256" key="9">
    <source>
        <dbReference type="ARBA" id="ARBA00022748"/>
    </source>
</evidence>
<dbReference type="InterPro" id="IPR007078">
    <property type="entry name" value="Haem_export_protD_CcmD"/>
</dbReference>
<proteinExistence type="inferred from homology"/>
<comment type="function">
    <text evidence="1 12">Required for the export of heme to the periplasm for the biogenesis of c-type cytochromes.</text>
</comment>